<keyword evidence="2 15" id="KW-0813">Transport</keyword>
<proteinExistence type="inferred from homology"/>
<dbReference type="GO" id="GO:0046961">
    <property type="term" value="F:proton-transporting ATPase activity, rotational mechanism"/>
    <property type="evidence" value="ECO:0007669"/>
    <property type="project" value="TreeGrafter"/>
</dbReference>
<dbReference type="EMBL" id="CP048620">
    <property type="protein sequence ID" value="QPJ65538.1"/>
    <property type="molecule type" value="Genomic_DNA"/>
</dbReference>
<dbReference type="PANTHER" id="PTHR33445">
    <property type="entry name" value="ATP SYNTHASE SUBUNIT B', CHLOROPLASTIC"/>
    <property type="match status" value="1"/>
</dbReference>
<comment type="subunit">
    <text evidence="15">F-type ATPases have 2 components, F(1) - the catalytic core - and F(0) - the membrane proton channel. F(1) has five subunits: alpha(3), beta(3), gamma(1), delta(1), epsilon(1). F(0) has three main subunits: a(1), b(2) and c(10-14). The alpha and beta chains form an alternating ring which encloses part of the gamma chain. F(1) is attached to F(0) by a central stalk formed by the gamma and epsilon chains, while a peripheral stalk is formed by the delta and b chains.</text>
</comment>
<dbReference type="Proteomes" id="UP000594464">
    <property type="component" value="Chromosome"/>
</dbReference>
<gene>
    <name evidence="15 18" type="primary">atpF</name>
    <name evidence="18" type="ORF">G3M78_09085</name>
</gene>
<evidence type="ECO:0000256" key="5">
    <source>
        <dbReference type="ARBA" id="ARBA00022692"/>
    </source>
</evidence>
<dbReference type="KEGG" id="nva:G3M78_09085"/>
<evidence type="ECO:0000256" key="10">
    <source>
        <dbReference type="ARBA" id="ARBA00023310"/>
    </source>
</evidence>
<keyword evidence="6 15" id="KW-0375">Hydrogen ion transport</keyword>
<sequence>MPQFEQVGVFSSLIFWSLLSFGLLLVLLKKFAFPPILQALEDREKKISTDISEAEKLREEGRQLKLTLEEELKKAHEKASTIVQLAYDESKKLQEKSLQETQAKVKHMQQETEREIQAMRQKLFSEIRDYAAELTIASTEKFLKKNLTDEASKKLVNESIDEVIRSMDQRKN</sequence>
<dbReference type="CDD" id="cd06503">
    <property type="entry name" value="ATP-synt_Fo_b"/>
    <property type="match status" value="1"/>
</dbReference>
<reference evidence="19" key="1">
    <citation type="submission" date="2020-02" db="EMBL/GenBank/DDBJ databases">
        <title>Genomic and physiological characterization of two novel Nitrospinaceae genera.</title>
        <authorList>
            <person name="Mueller A.J."/>
            <person name="Jung M.-Y."/>
            <person name="Strachan C.R."/>
            <person name="Herbold C.W."/>
            <person name="Kirkegaard R.H."/>
            <person name="Daims H."/>
        </authorList>
    </citation>
    <scope>NUCLEOTIDE SEQUENCE [LARGE SCALE GENOMIC DNA]</scope>
</reference>
<evidence type="ECO:0000256" key="3">
    <source>
        <dbReference type="ARBA" id="ARBA00022475"/>
    </source>
</evidence>
<keyword evidence="9 15" id="KW-0472">Membrane</keyword>
<keyword evidence="8 15" id="KW-0406">Ion transport</keyword>
<evidence type="ECO:0000256" key="13">
    <source>
        <dbReference type="ARBA" id="ARBA00026054"/>
    </source>
</evidence>
<feature type="transmembrane region" description="Helical" evidence="15">
    <location>
        <begin position="6"/>
        <end position="28"/>
    </location>
</feature>
<feature type="coiled-coil region" evidence="17">
    <location>
        <begin position="37"/>
        <end position="118"/>
    </location>
</feature>
<dbReference type="GO" id="GO:0005886">
    <property type="term" value="C:plasma membrane"/>
    <property type="evidence" value="ECO:0007669"/>
    <property type="project" value="UniProtKB-SubCell"/>
</dbReference>
<evidence type="ECO:0000256" key="6">
    <source>
        <dbReference type="ARBA" id="ARBA00022781"/>
    </source>
</evidence>
<evidence type="ECO:0000256" key="15">
    <source>
        <dbReference type="HAMAP-Rule" id="MF_01398"/>
    </source>
</evidence>
<dbReference type="InterPro" id="IPR002146">
    <property type="entry name" value="ATP_synth_b/b'su_bac/chlpt"/>
</dbReference>
<keyword evidence="17" id="KW-0175">Coiled coil</keyword>
<keyword evidence="4 15" id="KW-0138">CF(0)</keyword>
<evidence type="ECO:0000256" key="9">
    <source>
        <dbReference type="ARBA" id="ARBA00023136"/>
    </source>
</evidence>
<dbReference type="Pfam" id="PF00430">
    <property type="entry name" value="ATP-synt_B"/>
    <property type="match status" value="1"/>
</dbReference>
<keyword evidence="7 15" id="KW-1133">Transmembrane helix</keyword>
<dbReference type="InterPro" id="IPR005864">
    <property type="entry name" value="ATP_synth_F0_bsu_bac"/>
</dbReference>
<dbReference type="Gene3D" id="6.10.250.1580">
    <property type="match status" value="1"/>
</dbReference>
<evidence type="ECO:0000313" key="18">
    <source>
        <dbReference type="EMBL" id="QPJ65538.1"/>
    </source>
</evidence>
<comment type="function">
    <text evidence="11 15">F(1)F(0) ATP synthase produces ATP from ADP in the presence of a proton or sodium gradient. F-type ATPases consist of two structural domains, F(1) containing the extramembraneous catalytic core and F(0) containing the membrane proton channel, linked together by a central stalk and a peripheral stalk. During catalysis, ATP synthesis in the catalytic domain of F(1) is coupled via a rotary mechanism of the central stalk subunits to proton translocation.</text>
</comment>
<keyword evidence="3 15" id="KW-1003">Cell membrane</keyword>
<accession>A0A7T0G3P1</accession>
<evidence type="ECO:0000256" key="17">
    <source>
        <dbReference type="SAM" id="Coils"/>
    </source>
</evidence>
<dbReference type="PANTHER" id="PTHR33445:SF1">
    <property type="entry name" value="ATP SYNTHASE SUBUNIT B"/>
    <property type="match status" value="1"/>
</dbReference>
<comment type="similarity">
    <text evidence="1 15 16">Belongs to the ATPase B chain family.</text>
</comment>
<evidence type="ECO:0000256" key="7">
    <source>
        <dbReference type="ARBA" id="ARBA00022989"/>
    </source>
</evidence>
<dbReference type="InterPro" id="IPR050059">
    <property type="entry name" value="ATP_synthase_B_chain"/>
</dbReference>
<evidence type="ECO:0000313" key="19">
    <source>
        <dbReference type="Proteomes" id="UP000594464"/>
    </source>
</evidence>
<evidence type="ECO:0000256" key="2">
    <source>
        <dbReference type="ARBA" id="ARBA00022448"/>
    </source>
</evidence>
<comment type="subcellular location">
    <subcellularLocation>
        <location evidence="15">Cell membrane</location>
        <topology evidence="15">Single-pass membrane protein</topology>
    </subcellularLocation>
    <subcellularLocation>
        <location evidence="14">Endomembrane system</location>
        <topology evidence="14">Single-pass membrane protein</topology>
    </subcellularLocation>
</comment>
<evidence type="ECO:0000256" key="12">
    <source>
        <dbReference type="ARBA" id="ARBA00025614"/>
    </source>
</evidence>
<dbReference type="HAMAP" id="MF_01398">
    <property type="entry name" value="ATP_synth_b_bprime"/>
    <property type="match status" value="1"/>
</dbReference>
<comment type="subunit">
    <text evidence="13">F-type ATPases have 2 components, F(1) - the catalytic core - and F(0) - the membrane proton channel. F(1) has five subunits: alpha(3), beta(3), gamma(1), delta(1), epsilon(1). F(0) has four main subunits: a(1), b(2) and c(10-14). The alpha and beta chains form an alternating ring which encloses part of the gamma chain. F(1) is attached to F(0) by a central stalk formed by the gamma and epsilon chains, while a peripheral stalk is formed by the delta and b chains.</text>
</comment>
<dbReference type="GO" id="GO:0045259">
    <property type="term" value="C:proton-transporting ATP synthase complex"/>
    <property type="evidence" value="ECO:0007669"/>
    <property type="project" value="UniProtKB-KW"/>
</dbReference>
<evidence type="ECO:0000256" key="16">
    <source>
        <dbReference type="RuleBase" id="RU003848"/>
    </source>
</evidence>
<protein>
    <recommendedName>
        <fullName evidence="15">ATP synthase subunit b</fullName>
    </recommendedName>
    <alternativeName>
        <fullName evidence="15">ATP synthase F(0) sector subunit b</fullName>
    </alternativeName>
    <alternativeName>
        <fullName evidence="15">ATPase subunit I</fullName>
    </alternativeName>
    <alternativeName>
        <fullName evidence="15">F-type ATPase subunit b</fullName>
        <shortName evidence="15">F-ATPase subunit b</shortName>
    </alternativeName>
</protein>
<evidence type="ECO:0000256" key="4">
    <source>
        <dbReference type="ARBA" id="ARBA00022547"/>
    </source>
</evidence>
<evidence type="ECO:0000256" key="1">
    <source>
        <dbReference type="ARBA" id="ARBA00005513"/>
    </source>
</evidence>
<comment type="function">
    <text evidence="12">Component of the F(0) channel, it forms part of the peripheral stalk, linking F(1) to F(0). The b'-subunit is a diverged and duplicated form of b found in plants and photosynthetic bacteria.</text>
</comment>
<dbReference type="GO" id="GO:0012505">
    <property type="term" value="C:endomembrane system"/>
    <property type="evidence" value="ECO:0007669"/>
    <property type="project" value="UniProtKB-SubCell"/>
</dbReference>
<dbReference type="GO" id="GO:0046933">
    <property type="term" value="F:proton-transporting ATP synthase activity, rotational mechanism"/>
    <property type="evidence" value="ECO:0007669"/>
    <property type="project" value="UniProtKB-UniRule"/>
</dbReference>
<keyword evidence="5 15" id="KW-0812">Transmembrane</keyword>
<evidence type="ECO:0000256" key="11">
    <source>
        <dbReference type="ARBA" id="ARBA00025198"/>
    </source>
</evidence>
<keyword evidence="10 15" id="KW-0066">ATP synthesis</keyword>
<dbReference type="AlphaFoldDB" id="A0A7T0G3P1"/>
<evidence type="ECO:0000256" key="14">
    <source>
        <dbReference type="ARBA" id="ARBA00037847"/>
    </source>
</evidence>
<organism evidence="18 19">
    <name type="scientific">Candidatus Nitrohelix vancouverensis</name>
    <dbReference type="NCBI Taxonomy" id="2705534"/>
    <lineage>
        <taxon>Bacteria</taxon>
        <taxon>Pseudomonadati</taxon>
        <taxon>Nitrospinota/Tectimicrobiota group</taxon>
        <taxon>Nitrospinota</taxon>
        <taxon>Nitrospinia</taxon>
        <taxon>Nitrospinales</taxon>
        <taxon>Nitrospinaceae</taxon>
        <taxon>Candidatus Nitrohelix</taxon>
    </lineage>
</organism>
<dbReference type="NCBIfam" id="TIGR01144">
    <property type="entry name" value="ATP_synt_b"/>
    <property type="match status" value="1"/>
</dbReference>
<evidence type="ECO:0000256" key="8">
    <source>
        <dbReference type="ARBA" id="ARBA00023065"/>
    </source>
</evidence>
<name>A0A7T0G3P1_9BACT</name>